<reference evidence="1" key="1">
    <citation type="submission" date="2020-05" db="EMBL/GenBank/DDBJ databases">
        <title>Large-scale comparative analyses of tick genomes elucidate their genetic diversity and vector capacities.</title>
        <authorList>
            <person name="Jia N."/>
            <person name="Wang J."/>
            <person name="Shi W."/>
            <person name="Du L."/>
            <person name="Sun Y."/>
            <person name="Zhan W."/>
            <person name="Jiang J."/>
            <person name="Wang Q."/>
            <person name="Zhang B."/>
            <person name="Ji P."/>
            <person name="Sakyi L.B."/>
            <person name="Cui X."/>
            <person name="Yuan T."/>
            <person name="Jiang B."/>
            <person name="Yang W."/>
            <person name="Lam T.T.-Y."/>
            <person name="Chang Q."/>
            <person name="Ding S."/>
            <person name="Wang X."/>
            <person name="Zhu J."/>
            <person name="Ruan X."/>
            <person name="Zhao L."/>
            <person name="Wei J."/>
            <person name="Que T."/>
            <person name="Du C."/>
            <person name="Cheng J."/>
            <person name="Dai P."/>
            <person name="Han X."/>
            <person name="Huang E."/>
            <person name="Gao Y."/>
            <person name="Liu J."/>
            <person name="Shao H."/>
            <person name="Ye R."/>
            <person name="Li L."/>
            <person name="Wei W."/>
            <person name="Wang X."/>
            <person name="Wang C."/>
            <person name="Yang T."/>
            <person name="Huo Q."/>
            <person name="Li W."/>
            <person name="Guo W."/>
            <person name="Chen H."/>
            <person name="Zhou L."/>
            <person name="Ni X."/>
            <person name="Tian J."/>
            <person name="Zhou Y."/>
            <person name="Sheng Y."/>
            <person name="Liu T."/>
            <person name="Pan Y."/>
            <person name="Xia L."/>
            <person name="Li J."/>
            <person name="Zhao F."/>
            <person name="Cao W."/>
        </authorList>
    </citation>
    <scope>NUCLEOTIDE SEQUENCE</scope>
    <source>
        <strain evidence="1">Hyas-2018</strain>
    </source>
</reference>
<dbReference type="Proteomes" id="UP000821845">
    <property type="component" value="Chromosome 3"/>
</dbReference>
<accession>A0ACB7SK31</accession>
<proteinExistence type="predicted"/>
<sequence length="564" mass="63085">MLRTVRASVNHLIVDTAPRSENPEQHQQQVVRGALEATCDSNDPSGSEGPVAQQQPGRSKKHRSENRRPRKHSSSSGILSPAAVAHSKRAAEGKDERAPRSEGMAPTVCTDTACSAVKSDRDNGETCLSQTGHMPHVCDGPTANGDIYSRSSAPFTRATTVTDQRQQSGFFRVFRLFGATFPRLRYSREERSDGLSSPLTHSSLSLHRSRSRRRQPLCDAAMDSLETTQRRKSSIRLGSTTIREISPYAECADRRKKPAVRLTLVLTVTTLLCTAVAWLLVHRTLGSYRRKCSSASCERASRDMDMLIDYRVDPCYDFYAHVCDRWTKAAMAKQETAAGAAPATYLGSVAREFLKSINATLSILASAPPLSTEFHKLALFYRSCERFVSAPIVSLSDMLRRFQKYGDEIFDLSTFTDILGYVVKLALRRGIVSILDIRLNTFPDGVFLRILRGQTLSQKIQVNRALPLRNYLAQVLVHASEIQGRELNLSYVLEVEQRFQAYVQFGGHEGRRTAAVFQNLTGAVGSTEWFDLLNRHLPEEIQTQQPVYNIYRQHRLDSASTELL</sequence>
<comment type="caution">
    <text evidence="1">The sequence shown here is derived from an EMBL/GenBank/DDBJ whole genome shotgun (WGS) entry which is preliminary data.</text>
</comment>
<organism evidence="1 2">
    <name type="scientific">Hyalomma asiaticum</name>
    <name type="common">Tick</name>
    <dbReference type="NCBI Taxonomy" id="266040"/>
    <lineage>
        <taxon>Eukaryota</taxon>
        <taxon>Metazoa</taxon>
        <taxon>Ecdysozoa</taxon>
        <taxon>Arthropoda</taxon>
        <taxon>Chelicerata</taxon>
        <taxon>Arachnida</taxon>
        <taxon>Acari</taxon>
        <taxon>Parasitiformes</taxon>
        <taxon>Ixodida</taxon>
        <taxon>Ixodoidea</taxon>
        <taxon>Ixodidae</taxon>
        <taxon>Hyalomminae</taxon>
        <taxon>Hyalomma</taxon>
    </lineage>
</organism>
<evidence type="ECO:0000313" key="1">
    <source>
        <dbReference type="EMBL" id="KAH6935326.1"/>
    </source>
</evidence>
<dbReference type="EMBL" id="CM023483">
    <property type="protein sequence ID" value="KAH6935326.1"/>
    <property type="molecule type" value="Genomic_DNA"/>
</dbReference>
<gene>
    <name evidence="1" type="ORF">HPB50_005078</name>
</gene>
<name>A0ACB7SK31_HYAAI</name>
<evidence type="ECO:0000313" key="2">
    <source>
        <dbReference type="Proteomes" id="UP000821845"/>
    </source>
</evidence>
<protein>
    <submittedName>
        <fullName evidence="1">Uncharacterized protein</fullName>
    </submittedName>
</protein>
<keyword evidence="2" id="KW-1185">Reference proteome</keyword>